<feature type="compositionally biased region" description="Low complexity" evidence="1">
    <location>
        <begin position="243"/>
        <end position="256"/>
    </location>
</feature>
<dbReference type="RefSeq" id="WP_145357762.1">
    <property type="nucleotide sequence ID" value="NZ_CP036265.1"/>
</dbReference>
<keyword evidence="4" id="KW-1185">Reference proteome</keyword>
<evidence type="ECO:0000313" key="4">
    <source>
        <dbReference type="Proteomes" id="UP000318741"/>
    </source>
</evidence>
<organism evidence="3 4">
    <name type="scientific">Alienimonas californiensis</name>
    <dbReference type="NCBI Taxonomy" id="2527989"/>
    <lineage>
        <taxon>Bacteria</taxon>
        <taxon>Pseudomonadati</taxon>
        <taxon>Planctomycetota</taxon>
        <taxon>Planctomycetia</taxon>
        <taxon>Planctomycetales</taxon>
        <taxon>Planctomycetaceae</taxon>
        <taxon>Alienimonas</taxon>
    </lineage>
</organism>
<dbReference type="AlphaFoldDB" id="A0A517P6C0"/>
<accession>A0A517P6C0</accession>
<protein>
    <recommendedName>
        <fullName evidence="2">Spore protein YkvP/CgeB glycosyl transferase-like domain-containing protein</fullName>
    </recommendedName>
</protein>
<sequence>MSLGRLARRLLAPVRRLQMGWRGDAAAARHRPVAGGPPPGPGAGGTVVLDIRDRPLDRDHYLLGRTLFAGGFSVHLRVRSEAMGRADGYGRELLGLPGLTVETTRRGRPADPPPTDPAQTVWVSEDPSTDVPERPWRAVMRLDYDWYSAPPGGLTALFTMHPVQYRPAVPGREGTRPIDDLTGLRATERTAGVLFAGAVDPALYAAGGPITERYGLLPRATILARLDAGPHAPLRLPPPPNDGPTAAGDDGPTAAGRAGGGAFRAALARFGGDARRRFVRTDGWRIDAEDWLPTLAQADFFLTAPGFKIPHAHNVVEALAVGAVPIINYAHLMRPPLTDREALLFRTEDELTERVGEALAMPPEERRRMARAAAAYYDAHLTPEAFAKTFLRAADAAGPDPITLYLNAE</sequence>
<dbReference type="Pfam" id="PF13524">
    <property type="entry name" value="Glyco_trans_1_2"/>
    <property type="match status" value="1"/>
</dbReference>
<feature type="region of interest" description="Disordered" evidence="1">
    <location>
        <begin position="230"/>
        <end position="258"/>
    </location>
</feature>
<dbReference type="OrthoDB" id="5696983at2"/>
<name>A0A517P6C0_9PLAN</name>
<proteinExistence type="predicted"/>
<dbReference type="KEGG" id="acaf:CA12_09920"/>
<dbReference type="EMBL" id="CP036265">
    <property type="protein sequence ID" value="QDT14912.1"/>
    <property type="molecule type" value="Genomic_DNA"/>
</dbReference>
<dbReference type="InterPro" id="IPR055259">
    <property type="entry name" value="YkvP/CgeB_Glyco_trans-like"/>
</dbReference>
<evidence type="ECO:0000313" key="3">
    <source>
        <dbReference type="EMBL" id="QDT14912.1"/>
    </source>
</evidence>
<gene>
    <name evidence="3" type="ORF">CA12_09920</name>
</gene>
<feature type="region of interest" description="Disordered" evidence="1">
    <location>
        <begin position="102"/>
        <end position="130"/>
    </location>
</feature>
<dbReference type="Proteomes" id="UP000318741">
    <property type="component" value="Chromosome"/>
</dbReference>
<dbReference type="Gene3D" id="3.40.50.2000">
    <property type="entry name" value="Glycogen Phosphorylase B"/>
    <property type="match status" value="1"/>
</dbReference>
<feature type="domain" description="Spore protein YkvP/CgeB glycosyl transferase-like" evidence="2">
    <location>
        <begin position="313"/>
        <end position="391"/>
    </location>
</feature>
<evidence type="ECO:0000259" key="2">
    <source>
        <dbReference type="Pfam" id="PF13524"/>
    </source>
</evidence>
<reference evidence="3 4" key="1">
    <citation type="submission" date="2019-02" db="EMBL/GenBank/DDBJ databases">
        <title>Deep-cultivation of Planctomycetes and their phenomic and genomic characterization uncovers novel biology.</title>
        <authorList>
            <person name="Wiegand S."/>
            <person name="Jogler M."/>
            <person name="Boedeker C."/>
            <person name="Pinto D."/>
            <person name="Vollmers J."/>
            <person name="Rivas-Marin E."/>
            <person name="Kohn T."/>
            <person name="Peeters S.H."/>
            <person name="Heuer A."/>
            <person name="Rast P."/>
            <person name="Oberbeckmann S."/>
            <person name="Bunk B."/>
            <person name="Jeske O."/>
            <person name="Meyerdierks A."/>
            <person name="Storesund J.E."/>
            <person name="Kallscheuer N."/>
            <person name="Luecker S."/>
            <person name="Lage O.M."/>
            <person name="Pohl T."/>
            <person name="Merkel B.J."/>
            <person name="Hornburger P."/>
            <person name="Mueller R.-W."/>
            <person name="Bruemmer F."/>
            <person name="Labrenz M."/>
            <person name="Spormann A.M."/>
            <person name="Op den Camp H."/>
            <person name="Overmann J."/>
            <person name="Amann R."/>
            <person name="Jetten M.S.M."/>
            <person name="Mascher T."/>
            <person name="Medema M.H."/>
            <person name="Devos D.P."/>
            <person name="Kaster A.-K."/>
            <person name="Ovreas L."/>
            <person name="Rohde M."/>
            <person name="Galperin M.Y."/>
            <person name="Jogler C."/>
        </authorList>
    </citation>
    <scope>NUCLEOTIDE SEQUENCE [LARGE SCALE GENOMIC DNA]</scope>
    <source>
        <strain evidence="3 4">CA12</strain>
    </source>
</reference>
<evidence type="ECO:0000256" key="1">
    <source>
        <dbReference type="SAM" id="MobiDB-lite"/>
    </source>
</evidence>